<name>A0ABD0S0L5_CIRMR</name>
<evidence type="ECO:0000313" key="1">
    <source>
        <dbReference type="EMBL" id="KAL0204126.1"/>
    </source>
</evidence>
<dbReference type="EMBL" id="JAMKFB020000001">
    <property type="protein sequence ID" value="KAL0204126.1"/>
    <property type="molecule type" value="Genomic_DNA"/>
</dbReference>
<keyword evidence="2" id="KW-1185">Reference proteome</keyword>
<evidence type="ECO:0008006" key="3">
    <source>
        <dbReference type="Google" id="ProtNLM"/>
    </source>
</evidence>
<organism evidence="1 2">
    <name type="scientific">Cirrhinus mrigala</name>
    <name type="common">Mrigala</name>
    <dbReference type="NCBI Taxonomy" id="683832"/>
    <lineage>
        <taxon>Eukaryota</taxon>
        <taxon>Metazoa</taxon>
        <taxon>Chordata</taxon>
        <taxon>Craniata</taxon>
        <taxon>Vertebrata</taxon>
        <taxon>Euteleostomi</taxon>
        <taxon>Actinopterygii</taxon>
        <taxon>Neopterygii</taxon>
        <taxon>Teleostei</taxon>
        <taxon>Ostariophysi</taxon>
        <taxon>Cypriniformes</taxon>
        <taxon>Cyprinidae</taxon>
        <taxon>Labeoninae</taxon>
        <taxon>Labeonini</taxon>
        <taxon>Cirrhinus</taxon>
    </lineage>
</organism>
<evidence type="ECO:0000313" key="2">
    <source>
        <dbReference type="Proteomes" id="UP001529510"/>
    </source>
</evidence>
<protein>
    <recommendedName>
        <fullName evidence="3">MHC class I antigen</fullName>
    </recommendedName>
</protein>
<dbReference type="Proteomes" id="UP001529510">
    <property type="component" value="Unassembled WGS sequence"/>
</dbReference>
<dbReference type="AlphaFoldDB" id="A0ABD0S0L5"/>
<feature type="non-terminal residue" evidence="1">
    <location>
        <position position="1"/>
    </location>
</feature>
<proteinExistence type="predicted"/>
<gene>
    <name evidence="1" type="ORF">M9458_002144</name>
</gene>
<dbReference type="InterPro" id="IPR013783">
    <property type="entry name" value="Ig-like_fold"/>
</dbReference>
<accession>A0ABD0S0L5</accession>
<dbReference type="Gene3D" id="2.60.40.10">
    <property type="entry name" value="Immunoglobulins"/>
    <property type="match status" value="1"/>
</dbReference>
<reference evidence="1 2" key="1">
    <citation type="submission" date="2024-05" db="EMBL/GenBank/DDBJ databases">
        <title>Genome sequencing and assembly of Indian major carp, Cirrhinus mrigala (Hamilton, 1822).</title>
        <authorList>
            <person name="Mohindra V."/>
            <person name="Chowdhury L.M."/>
            <person name="Lal K."/>
            <person name="Jena J.K."/>
        </authorList>
    </citation>
    <scope>NUCLEOTIDE SEQUENCE [LARGE SCALE GENOMIC DNA]</scope>
    <source>
        <strain evidence="1">CM1030</strain>
        <tissue evidence="1">Blood</tissue>
    </source>
</reference>
<sequence>DAVFSCTLSDASGVKQVTWQRVRNTEPVQTLATYSDLFKYHVDERYDGKVALIAA</sequence>
<comment type="caution">
    <text evidence="1">The sequence shown here is derived from an EMBL/GenBank/DDBJ whole genome shotgun (WGS) entry which is preliminary data.</text>
</comment>
<feature type="non-terminal residue" evidence="1">
    <location>
        <position position="55"/>
    </location>
</feature>